<organism evidence="2 3">
    <name type="scientific">Corynebacterium cystitidis DSM 20524</name>
    <dbReference type="NCBI Taxonomy" id="1121357"/>
    <lineage>
        <taxon>Bacteria</taxon>
        <taxon>Bacillati</taxon>
        <taxon>Actinomycetota</taxon>
        <taxon>Actinomycetes</taxon>
        <taxon>Mycobacteriales</taxon>
        <taxon>Corynebacteriaceae</taxon>
        <taxon>Corynebacterium</taxon>
    </lineage>
</organism>
<dbReference type="Proteomes" id="UP000198929">
    <property type="component" value="Unassembled WGS sequence"/>
</dbReference>
<dbReference type="AlphaFoldDB" id="A0A1H9NS77"/>
<evidence type="ECO:0000313" key="3">
    <source>
        <dbReference type="Proteomes" id="UP000198929"/>
    </source>
</evidence>
<evidence type="ECO:0000256" key="1">
    <source>
        <dbReference type="SAM" id="MobiDB-lite"/>
    </source>
</evidence>
<evidence type="ECO:0000313" key="2">
    <source>
        <dbReference type="EMBL" id="SER38820.1"/>
    </source>
</evidence>
<protein>
    <submittedName>
        <fullName evidence="2">Uncharacterized protein</fullName>
    </submittedName>
</protein>
<sequence>MYDITDAAQAKYVAYVNNLPKAGDLGPEGLAFIPATDSPTGVNLLVVGNEVSGTATIFQVDDRVETTPPAGSASGDTISSGGVGAMNPAVTAERLDQLRPFLSQRPL</sequence>
<keyword evidence="3" id="KW-1185">Reference proteome</keyword>
<proteinExistence type="predicted"/>
<dbReference type="EMBL" id="FOGQ01000001">
    <property type="protein sequence ID" value="SER38820.1"/>
    <property type="molecule type" value="Genomic_DNA"/>
</dbReference>
<feature type="region of interest" description="Disordered" evidence="1">
    <location>
        <begin position="64"/>
        <end position="85"/>
    </location>
</feature>
<accession>A0A1H9NS77</accession>
<name>A0A1H9NS77_9CORY</name>
<reference evidence="3" key="1">
    <citation type="submission" date="2016-10" db="EMBL/GenBank/DDBJ databases">
        <authorList>
            <person name="Varghese N."/>
            <person name="Submissions S."/>
        </authorList>
    </citation>
    <scope>NUCLEOTIDE SEQUENCE [LARGE SCALE GENOMIC DNA]</scope>
    <source>
        <strain evidence="3">DSM 20524</strain>
    </source>
</reference>
<gene>
    <name evidence="2" type="ORF">SAMN05661109_00080</name>
</gene>
<dbReference type="STRING" id="1121357.SAMN05661109_00080"/>